<organism evidence="14">
    <name type="scientific">marine metagenome</name>
    <dbReference type="NCBI Taxonomy" id="408172"/>
    <lineage>
        <taxon>unclassified sequences</taxon>
        <taxon>metagenomes</taxon>
        <taxon>ecological metagenomes</taxon>
    </lineage>
</organism>
<dbReference type="GO" id="GO:0005789">
    <property type="term" value="C:endoplasmic reticulum membrane"/>
    <property type="evidence" value="ECO:0007669"/>
    <property type="project" value="UniProtKB-SubCell"/>
</dbReference>
<reference evidence="14" key="1">
    <citation type="submission" date="2018-05" db="EMBL/GenBank/DDBJ databases">
        <authorList>
            <person name="Lanie J.A."/>
            <person name="Ng W.-L."/>
            <person name="Kazmierczak K.M."/>
            <person name="Andrzejewski T.M."/>
            <person name="Davidsen T.M."/>
            <person name="Wayne K.J."/>
            <person name="Tettelin H."/>
            <person name="Glass J.I."/>
            <person name="Rusch D."/>
            <person name="Podicherti R."/>
            <person name="Tsui H.-C.T."/>
            <person name="Winkler M.E."/>
        </authorList>
    </citation>
    <scope>NUCLEOTIDE SEQUENCE</scope>
</reference>
<dbReference type="EC" id="2.4.1.117" evidence="4"/>
<keyword evidence="8" id="KW-0256">Endoplasmic reticulum</keyword>
<keyword evidence="9" id="KW-0735">Signal-anchor</keyword>
<feature type="domain" description="Glycosyltransferase 2-like" evidence="13">
    <location>
        <begin position="10"/>
        <end position="178"/>
    </location>
</feature>
<dbReference type="PANTHER" id="PTHR10859:SF91">
    <property type="entry name" value="DOLICHYL-PHOSPHATE BETA-GLUCOSYLTRANSFERASE"/>
    <property type="match status" value="1"/>
</dbReference>
<evidence type="ECO:0000313" key="14">
    <source>
        <dbReference type="EMBL" id="SVC74612.1"/>
    </source>
</evidence>
<dbReference type="Gene3D" id="3.90.550.10">
    <property type="entry name" value="Spore Coat Polysaccharide Biosynthesis Protein SpsA, Chain A"/>
    <property type="match status" value="1"/>
</dbReference>
<protein>
    <recommendedName>
        <fullName evidence="4">dolichyl-phosphate beta-glucosyltransferase</fullName>
        <ecNumber evidence="4">2.4.1.117</ecNumber>
    </recommendedName>
</protein>
<evidence type="ECO:0000256" key="9">
    <source>
        <dbReference type="ARBA" id="ARBA00022968"/>
    </source>
</evidence>
<comment type="catalytic activity">
    <reaction evidence="12">
        <text>a di-trans,poly-cis-dolichyl phosphate + UDP-alpha-D-glucose = a di-trans,poly-cis-dolichyl beta-D-glucosyl phosphate + UDP</text>
        <dbReference type="Rhea" id="RHEA:15401"/>
        <dbReference type="Rhea" id="RHEA-COMP:19498"/>
        <dbReference type="Rhea" id="RHEA-COMP:19502"/>
        <dbReference type="ChEBI" id="CHEBI:57525"/>
        <dbReference type="ChEBI" id="CHEBI:57683"/>
        <dbReference type="ChEBI" id="CHEBI:58223"/>
        <dbReference type="ChEBI" id="CHEBI:58885"/>
        <dbReference type="EC" id="2.4.1.117"/>
    </reaction>
    <physiologicalReaction direction="left-to-right" evidence="12">
        <dbReference type="Rhea" id="RHEA:15402"/>
    </physiologicalReaction>
</comment>
<accession>A0A382PRJ2</accession>
<dbReference type="InterPro" id="IPR035518">
    <property type="entry name" value="DPG_synthase"/>
</dbReference>
<keyword evidence="6" id="KW-0808">Transferase</keyword>
<evidence type="ECO:0000256" key="10">
    <source>
        <dbReference type="ARBA" id="ARBA00022989"/>
    </source>
</evidence>
<evidence type="ECO:0000256" key="11">
    <source>
        <dbReference type="ARBA" id="ARBA00023136"/>
    </source>
</evidence>
<dbReference type="GO" id="GO:0004581">
    <property type="term" value="F:dolichyl-phosphate beta-glucosyltransferase activity"/>
    <property type="evidence" value="ECO:0007669"/>
    <property type="project" value="UniProtKB-EC"/>
</dbReference>
<dbReference type="SUPFAM" id="SSF53448">
    <property type="entry name" value="Nucleotide-diphospho-sugar transferases"/>
    <property type="match status" value="1"/>
</dbReference>
<keyword evidence="11" id="KW-0472">Membrane</keyword>
<keyword evidence="5" id="KW-0328">Glycosyltransferase</keyword>
<dbReference type="EMBL" id="UINC01108482">
    <property type="protein sequence ID" value="SVC74612.1"/>
    <property type="molecule type" value="Genomic_DNA"/>
</dbReference>
<evidence type="ECO:0000256" key="3">
    <source>
        <dbReference type="ARBA" id="ARBA00006739"/>
    </source>
</evidence>
<dbReference type="GO" id="GO:0006487">
    <property type="term" value="P:protein N-linked glycosylation"/>
    <property type="evidence" value="ECO:0007669"/>
    <property type="project" value="TreeGrafter"/>
</dbReference>
<dbReference type="AlphaFoldDB" id="A0A382PRJ2"/>
<sequence length="252" mass="28899">MSGFSNSLDIVIPVLNEEKALENSIHTLVSFCQHNIERYDWVITVADNGSTDQTLQIAEMLSEQYSRVRVIRLEERGRGRALKMAWSQSEAAILAYMDVDLSTDLNCFPKFLESVSGLKFQIAIGSRLISGSKVVGRSFKREFISRCYSLLFRMMFFVSFKDAQCGFKVISRKVAQEVVPLIKNSGWFFDTELLILAEKNGYPVLEIPVKWVDDPDSRVNIMKTAFEDLKGLLRLRFRDLADSRKLLKYNKL</sequence>
<evidence type="ECO:0000256" key="1">
    <source>
        <dbReference type="ARBA" id="ARBA00004389"/>
    </source>
</evidence>
<evidence type="ECO:0000256" key="12">
    <source>
        <dbReference type="ARBA" id="ARBA00045097"/>
    </source>
</evidence>
<comment type="subcellular location">
    <subcellularLocation>
        <location evidence="1">Endoplasmic reticulum membrane</location>
        <topology evidence="1">Single-pass membrane protein</topology>
    </subcellularLocation>
</comment>
<evidence type="ECO:0000256" key="7">
    <source>
        <dbReference type="ARBA" id="ARBA00022692"/>
    </source>
</evidence>
<dbReference type="InterPro" id="IPR029044">
    <property type="entry name" value="Nucleotide-diphossugar_trans"/>
</dbReference>
<comment type="pathway">
    <text evidence="2">Protein modification; protein glycosylation.</text>
</comment>
<evidence type="ECO:0000256" key="4">
    <source>
        <dbReference type="ARBA" id="ARBA00012583"/>
    </source>
</evidence>
<gene>
    <name evidence="14" type="ORF">METZ01_LOCUS327466</name>
</gene>
<dbReference type="Pfam" id="PF00535">
    <property type="entry name" value="Glycos_transf_2"/>
    <property type="match status" value="1"/>
</dbReference>
<dbReference type="PANTHER" id="PTHR10859">
    <property type="entry name" value="GLYCOSYL TRANSFERASE"/>
    <property type="match status" value="1"/>
</dbReference>
<keyword evidence="10" id="KW-1133">Transmembrane helix</keyword>
<name>A0A382PRJ2_9ZZZZ</name>
<comment type="similarity">
    <text evidence="3">Belongs to the glycosyltransferase 2 family.</text>
</comment>
<evidence type="ECO:0000256" key="2">
    <source>
        <dbReference type="ARBA" id="ARBA00004922"/>
    </source>
</evidence>
<evidence type="ECO:0000256" key="6">
    <source>
        <dbReference type="ARBA" id="ARBA00022679"/>
    </source>
</evidence>
<evidence type="ECO:0000256" key="5">
    <source>
        <dbReference type="ARBA" id="ARBA00022676"/>
    </source>
</evidence>
<evidence type="ECO:0000259" key="13">
    <source>
        <dbReference type="Pfam" id="PF00535"/>
    </source>
</evidence>
<dbReference type="CDD" id="cd04188">
    <property type="entry name" value="DPG_synthase"/>
    <property type="match status" value="1"/>
</dbReference>
<dbReference type="InterPro" id="IPR001173">
    <property type="entry name" value="Glyco_trans_2-like"/>
</dbReference>
<evidence type="ECO:0000256" key="8">
    <source>
        <dbReference type="ARBA" id="ARBA00022824"/>
    </source>
</evidence>
<proteinExistence type="inferred from homology"/>
<keyword evidence="7" id="KW-0812">Transmembrane</keyword>